<dbReference type="InterPro" id="IPR032710">
    <property type="entry name" value="NTF2-like_dom_sf"/>
</dbReference>
<evidence type="ECO:0000313" key="5">
    <source>
        <dbReference type="Proteomes" id="UP000823896"/>
    </source>
</evidence>
<keyword evidence="4" id="KW-0687">Ribonucleoprotein</keyword>
<dbReference type="SMART" id="SM00978">
    <property type="entry name" value="Tim44"/>
    <property type="match status" value="1"/>
</dbReference>
<dbReference type="Gene3D" id="3.10.450.240">
    <property type="match status" value="1"/>
</dbReference>
<feature type="transmembrane region" description="Helical" evidence="1">
    <location>
        <begin position="54"/>
        <end position="80"/>
    </location>
</feature>
<dbReference type="GO" id="GO:0005840">
    <property type="term" value="C:ribosome"/>
    <property type="evidence" value="ECO:0007669"/>
    <property type="project" value="UniProtKB-KW"/>
</dbReference>
<keyword evidence="1" id="KW-0472">Membrane</keyword>
<evidence type="ECO:0000256" key="1">
    <source>
        <dbReference type="SAM" id="Phobius"/>
    </source>
</evidence>
<reference evidence="4" key="2">
    <citation type="submission" date="2021-04" db="EMBL/GenBank/DDBJ databases">
        <authorList>
            <person name="Gilroy R."/>
        </authorList>
    </citation>
    <scope>NUCLEOTIDE SEQUENCE</scope>
    <source>
        <strain evidence="4">CHK187-11901</strain>
    </source>
</reference>
<keyword evidence="4" id="KW-0689">Ribosomal protein</keyword>
<dbReference type="Proteomes" id="UP000823896">
    <property type="component" value="Unassembled WGS sequence"/>
</dbReference>
<evidence type="ECO:0000256" key="2">
    <source>
        <dbReference type="SAM" id="SignalP"/>
    </source>
</evidence>
<keyword evidence="1" id="KW-0812">Transmembrane</keyword>
<name>A0A9D2SVF6_9FIRM</name>
<accession>A0A9D2SVF6</accession>
<organism evidence="4 5">
    <name type="scientific">Candidatus Merdibacter merdavium</name>
    <dbReference type="NCBI Taxonomy" id="2838692"/>
    <lineage>
        <taxon>Bacteria</taxon>
        <taxon>Bacillati</taxon>
        <taxon>Bacillota</taxon>
        <taxon>Erysipelotrichia</taxon>
        <taxon>Erysipelotrichales</taxon>
        <taxon>Erysipelotrichaceae</taxon>
        <taxon>Merdibacter</taxon>
    </lineage>
</organism>
<feature type="chain" id="PRO_5038537302" evidence="2">
    <location>
        <begin position="25"/>
        <end position="289"/>
    </location>
</feature>
<keyword evidence="1" id="KW-1133">Transmembrane helix</keyword>
<keyword evidence="2" id="KW-0732">Signal</keyword>
<comment type="caution">
    <text evidence="4">The sequence shown here is derived from an EMBL/GenBank/DDBJ whole genome shotgun (WGS) entry which is preliminary data.</text>
</comment>
<dbReference type="InterPro" id="IPR007379">
    <property type="entry name" value="Tim44-like_dom"/>
</dbReference>
<sequence>MNRRRFIGLCLFVCLLLIPAAVHADVGNSFSGGSSGGGYSGGGYSGGSGLGGMFFFMGGGGGSIAGAIIMMLIIVAWVYFSKNHNAQPRQRSYQGGASIRICNESAAVKAIREIDPQFSAEGFKSFASEVYLTLQEAWEAKEWRKVRPFESNSLFNTHSRQIQEYIDGHKTNHLDMQNVRSVTIADFHQDGAREVLSVKLEASLLDYITDDESGEVLEGSKTRHEHRFYYLEFIRSAGVKTKAQEELQITNCPNCGAPTQVTSSGECEYCHSVITNGDFGWVLNQYMAW</sequence>
<dbReference type="SUPFAM" id="SSF54427">
    <property type="entry name" value="NTF2-like"/>
    <property type="match status" value="1"/>
</dbReference>
<feature type="signal peptide" evidence="2">
    <location>
        <begin position="1"/>
        <end position="24"/>
    </location>
</feature>
<proteinExistence type="predicted"/>
<dbReference type="EMBL" id="DWWM01000037">
    <property type="protein sequence ID" value="HJC36627.1"/>
    <property type="molecule type" value="Genomic_DNA"/>
</dbReference>
<evidence type="ECO:0000313" key="4">
    <source>
        <dbReference type="EMBL" id="HJC36627.1"/>
    </source>
</evidence>
<reference evidence="4" key="1">
    <citation type="journal article" date="2021" name="PeerJ">
        <title>Extensive microbial diversity within the chicken gut microbiome revealed by metagenomics and culture.</title>
        <authorList>
            <person name="Gilroy R."/>
            <person name="Ravi A."/>
            <person name="Getino M."/>
            <person name="Pursley I."/>
            <person name="Horton D.L."/>
            <person name="Alikhan N.F."/>
            <person name="Baker D."/>
            <person name="Gharbi K."/>
            <person name="Hall N."/>
            <person name="Watson M."/>
            <person name="Adriaenssens E.M."/>
            <person name="Foster-Nyarko E."/>
            <person name="Jarju S."/>
            <person name="Secka A."/>
            <person name="Antonio M."/>
            <person name="Oren A."/>
            <person name="Chaudhuri R.R."/>
            <person name="La Ragione R."/>
            <person name="Hildebrand F."/>
            <person name="Pallen M.J."/>
        </authorList>
    </citation>
    <scope>NUCLEOTIDE SEQUENCE</scope>
    <source>
        <strain evidence="4">CHK187-11901</strain>
    </source>
</reference>
<dbReference type="AlphaFoldDB" id="A0A9D2SVF6"/>
<dbReference type="Pfam" id="PF04280">
    <property type="entry name" value="Tim44"/>
    <property type="match status" value="1"/>
</dbReference>
<protein>
    <submittedName>
        <fullName evidence="4">39S ribosomal protein L45</fullName>
    </submittedName>
</protein>
<evidence type="ECO:0000259" key="3">
    <source>
        <dbReference type="SMART" id="SM00978"/>
    </source>
</evidence>
<feature type="domain" description="Tim44-like" evidence="3">
    <location>
        <begin position="105"/>
        <end position="288"/>
    </location>
</feature>
<gene>
    <name evidence="4" type="ORF">H9702_05795</name>
</gene>